<reference evidence="3" key="1">
    <citation type="journal article" date="2019" name="Int. J. Syst. Evol. Microbiol.">
        <title>The Global Catalogue of Microorganisms (GCM) 10K type strain sequencing project: providing services to taxonomists for standard genome sequencing and annotation.</title>
        <authorList>
            <consortium name="The Broad Institute Genomics Platform"/>
            <consortium name="The Broad Institute Genome Sequencing Center for Infectious Disease"/>
            <person name="Wu L."/>
            <person name="Ma J."/>
        </authorList>
    </citation>
    <scope>NUCLEOTIDE SEQUENCE [LARGE SCALE GENOMIC DNA]</scope>
    <source>
        <strain evidence="3">JCM 17458</strain>
    </source>
</reference>
<evidence type="ECO:0000313" key="2">
    <source>
        <dbReference type="EMBL" id="GAA4285374.1"/>
    </source>
</evidence>
<protein>
    <submittedName>
        <fullName evidence="2">Polyphosphate kinase 2 family protein</fullName>
    </submittedName>
</protein>
<dbReference type="InterPro" id="IPR022488">
    <property type="entry name" value="PPK2-related"/>
</dbReference>
<dbReference type="PANTHER" id="PTHR34383:SF3">
    <property type="entry name" value="POLYPHOSPHATE:AMP PHOSPHOTRANSFERASE"/>
    <property type="match status" value="1"/>
</dbReference>
<dbReference type="SUPFAM" id="SSF52540">
    <property type="entry name" value="P-loop containing nucleoside triphosphate hydrolases"/>
    <property type="match status" value="1"/>
</dbReference>
<sequence>MTIIEPAEVPRLADNVEQAAPGELAKLLEFRPGQSFAAVDAESTPGFSGDKADGRAAHDLDNAVLKDLQERLFANTKAGGLKRAFVLVLQGRDSSGKGGIVRHVAGAVSPHGVVTAAFGVPTEEEAAHHFLWRIYRKLPRFGTIAVFDRSHYEDILVPRVRGLTPPRVWQERYDVINEFEEGLAESGVDVIKVMLTISPEKQAERLRDRIVRIDKQWKHSRGDLEDRRDWDEYTEAFQDLLERTSTESAPWYVVPADRKWYSRWAVVRLLIDRLQDLDLQWPRGTFDPEVELALLEKSDPRRR</sequence>
<keyword evidence="2" id="KW-0418">Kinase</keyword>
<keyword evidence="2" id="KW-0808">Transferase</keyword>
<name>A0ABP8EN70_9MICO</name>
<dbReference type="InterPro" id="IPR027417">
    <property type="entry name" value="P-loop_NTPase"/>
</dbReference>
<comment type="caution">
    <text evidence="2">The sequence shown here is derived from an EMBL/GenBank/DDBJ whole genome shotgun (WGS) entry which is preliminary data.</text>
</comment>
<dbReference type="GO" id="GO:0016301">
    <property type="term" value="F:kinase activity"/>
    <property type="evidence" value="ECO:0007669"/>
    <property type="project" value="UniProtKB-KW"/>
</dbReference>
<dbReference type="RefSeq" id="WP_236863210.1">
    <property type="nucleotide sequence ID" value="NZ_BAABAZ010000012.1"/>
</dbReference>
<evidence type="ECO:0000259" key="1">
    <source>
        <dbReference type="Pfam" id="PF03976"/>
    </source>
</evidence>
<dbReference type="EMBL" id="BAABAZ010000012">
    <property type="protein sequence ID" value="GAA4285374.1"/>
    <property type="molecule type" value="Genomic_DNA"/>
</dbReference>
<dbReference type="PANTHER" id="PTHR34383">
    <property type="entry name" value="POLYPHOSPHATE:AMP PHOSPHOTRANSFERASE-RELATED"/>
    <property type="match status" value="1"/>
</dbReference>
<dbReference type="NCBIfam" id="TIGR03709">
    <property type="entry name" value="PPK2_rel_1"/>
    <property type="match status" value="1"/>
</dbReference>
<dbReference type="Pfam" id="PF03976">
    <property type="entry name" value="PPK2"/>
    <property type="match status" value="1"/>
</dbReference>
<accession>A0ABP8EN70</accession>
<organism evidence="2 3">
    <name type="scientific">Brevibacterium daeguense</name>
    <dbReference type="NCBI Taxonomy" id="909936"/>
    <lineage>
        <taxon>Bacteria</taxon>
        <taxon>Bacillati</taxon>
        <taxon>Actinomycetota</taxon>
        <taxon>Actinomycetes</taxon>
        <taxon>Micrococcales</taxon>
        <taxon>Brevibacteriaceae</taxon>
        <taxon>Brevibacterium</taxon>
    </lineage>
</organism>
<evidence type="ECO:0000313" key="3">
    <source>
        <dbReference type="Proteomes" id="UP001501586"/>
    </source>
</evidence>
<dbReference type="Proteomes" id="UP001501586">
    <property type="component" value="Unassembled WGS sequence"/>
</dbReference>
<feature type="domain" description="Polyphosphate kinase-2-related" evidence="1">
    <location>
        <begin position="62"/>
        <end position="277"/>
    </location>
</feature>
<dbReference type="Gene3D" id="3.40.50.300">
    <property type="entry name" value="P-loop containing nucleotide triphosphate hydrolases"/>
    <property type="match status" value="1"/>
</dbReference>
<dbReference type="InterPro" id="IPR022300">
    <property type="entry name" value="PPK2-rel_1"/>
</dbReference>
<keyword evidence="3" id="KW-1185">Reference proteome</keyword>
<gene>
    <name evidence="2" type="ORF">GCM10022261_29050</name>
</gene>
<proteinExistence type="predicted"/>